<dbReference type="PROSITE" id="PS50059">
    <property type="entry name" value="FKBP_PPIASE"/>
    <property type="match status" value="1"/>
</dbReference>
<gene>
    <name evidence="7" type="ORF">EZS28_020110</name>
</gene>
<name>A0A5J4VP44_9EUKA</name>
<evidence type="ECO:0000256" key="2">
    <source>
        <dbReference type="ARBA" id="ARBA00013194"/>
    </source>
</evidence>
<feature type="domain" description="PPIase FKBP-type" evidence="6">
    <location>
        <begin position="19"/>
        <end position="109"/>
    </location>
</feature>
<sequence>MGWTKEITKAGSGPTPQKGQTISVHCAGFLENGKKFWSTKDPGQKVFTFKVGVGQVIRGWDEGFLSMQLGEEAVLTVTGDYAYGEQGFPAWGITPNATLKFAVQILSIN</sequence>
<evidence type="ECO:0000256" key="3">
    <source>
        <dbReference type="ARBA" id="ARBA00023110"/>
    </source>
</evidence>
<dbReference type="InterPro" id="IPR001179">
    <property type="entry name" value="PPIase_FKBP_dom"/>
</dbReference>
<dbReference type="SUPFAM" id="SSF54534">
    <property type="entry name" value="FKBP-like"/>
    <property type="match status" value="1"/>
</dbReference>
<dbReference type="GO" id="GO:0005737">
    <property type="term" value="C:cytoplasm"/>
    <property type="evidence" value="ECO:0007669"/>
    <property type="project" value="TreeGrafter"/>
</dbReference>
<reference evidence="7 8" key="1">
    <citation type="submission" date="2019-03" db="EMBL/GenBank/DDBJ databases">
        <title>Single cell metagenomics reveals metabolic interactions within the superorganism composed of flagellate Streblomastix strix and complex community of Bacteroidetes bacteria on its surface.</title>
        <authorList>
            <person name="Treitli S.C."/>
            <person name="Kolisko M."/>
            <person name="Husnik F."/>
            <person name="Keeling P."/>
            <person name="Hampl V."/>
        </authorList>
    </citation>
    <scope>NUCLEOTIDE SEQUENCE [LARGE SCALE GENOMIC DNA]</scope>
    <source>
        <strain evidence="7">ST1C</strain>
    </source>
</reference>
<dbReference type="Gene3D" id="3.10.50.40">
    <property type="match status" value="1"/>
</dbReference>
<accession>A0A5J4VP44</accession>
<keyword evidence="4 5" id="KW-0413">Isomerase</keyword>
<proteinExistence type="predicted"/>
<dbReference type="PANTHER" id="PTHR10516:SF443">
    <property type="entry name" value="FK506-BINDING PROTEIN 59-RELATED"/>
    <property type="match status" value="1"/>
</dbReference>
<dbReference type="OrthoDB" id="1902587at2759"/>
<organism evidence="7 8">
    <name type="scientific">Streblomastix strix</name>
    <dbReference type="NCBI Taxonomy" id="222440"/>
    <lineage>
        <taxon>Eukaryota</taxon>
        <taxon>Metamonada</taxon>
        <taxon>Preaxostyla</taxon>
        <taxon>Oxymonadida</taxon>
        <taxon>Streblomastigidae</taxon>
        <taxon>Streblomastix</taxon>
    </lineage>
</organism>
<comment type="caution">
    <text evidence="7">The sequence shown here is derived from an EMBL/GenBank/DDBJ whole genome shotgun (WGS) entry which is preliminary data.</text>
</comment>
<dbReference type="InterPro" id="IPR046357">
    <property type="entry name" value="PPIase_dom_sf"/>
</dbReference>
<evidence type="ECO:0000259" key="6">
    <source>
        <dbReference type="PROSITE" id="PS50059"/>
    </source>
</evidence>
<keyword evidence="3 5" id="KW-0697">Rotamase</keyword>
<evidence type="ECO:0000256" key="4">
    <source>
        <dbReference type="ARBA" id="ARBA00023235"/>
    </source>
</evidence>
<evidence type="ECO:0000313" key="8">
    <source>
        <dbReference type="Proteomes" id="UP000324800"/>
    </source>
</evidence>
<comment type="catalytic activity">
    <reaction evidence="1 5">
        <text>[protein]-peptidylproline (omega=180) = [protein]-peptidylproline (omega=0)</text>
        <dbReference type="Rhea" id="RHEA:16237"/>
        <dbReference type="Rhea" id="RHEA-COMP:10747"/>
        <dbReference type="Rhea" id="RHEA-COMP:10748"/>
        <dbReference type="ChEBI" id="CHEBI:83833"/>
        <dbReference type="ChEBI" id="CHEBI:83834"/>
        <dbReference type="EC" id="5.2.1.8"/>
    </reaction>
</comment>
<evidence type="ECO:0000313" key="7">
    <source>
        <dbReference type="EMBL" id="KAA6384362.1"/>
    </source>
</evidence>
<evidence type="ECO:0000256" key="5">
    <source>
        <dbReference type="PROSITE-ProRule" id="PRU00277"/>
    </source>
</evidence>
<dbReference type="InterPro" id="IPR050689">
    <property type="entry name" value="FKBP-type_PPIase"/>
</dbReference>
<dbReference type="GO" id="GO:0003755">
    <property type="term" value="F:peptidyl-prolyl cis-trans isomerase activity"/>
    <property type="evidence" value="ECO:0007669"/>
    <property type="project" value="UniProtKB-KW"/>
</dbReference>
<dbReference type="Pfam" id="PF00254">
    <property type="entry name" value="FKBP_C"/>
    <property type="match status" value="1"/>
</dbReference>
<dbReference type="PANTHER" id="PTHR10516">
    <property type="entry name" value="PEPTIDYL-PROLYL CIS-TRANS ISOMERASE"/>
    <property type="match status" value="1"/>
</dbReference>
<dbReference type="EMBL" id="SNRW01005796">
    <property type="protein sequence ID" value="KAA6384362.1"/>
    <property type="molecule type" value="Genomic_DNA"/>
</dbReference>
<dbReference type="AlphaFoldDB" id="A0A5J4VP44"/>
<evidence type="ECO:0000256" key="1">
    <source>
        <dbReference type="ARBA" id="ARBA00000971"/>
    </source>
</evidence>
<protein>
    <recommendedName>
        <fullName evidence="2 5">peptidylprolyl isomerase</fullName>
        <ecNumber evidence="2 5">5.2.1.8</ecNumber>
    </recommendedName>
</protein>
<dbReference type="EC" id="5.2.1.8" evidence="2 5"/>
<dbReference type="Proteomes" id="UP000324800">
    <property type="component" value="Unassembled WGS sequence"/>
</dbReference>